<dbReference type="EMBL" id="MN170818">
    <property type="protein sequence ID" value="QIN53275.1"/>
    <property type="molecule type" value="mRNA"/>
</dbReference>
<feature type="signal peptide" evidence="1">
    <location>
        <begin position="1"/>
        <end position="25"/>
    </location>
</feature>
<organism evidence="2">
    <name type="scientific">Eleusine coracana subsp. coracana</name>
    <dbReference type="NCBI Taxonomy" id="191504"/>
    <lineage>
        <taxon>Eukaryota</taxon>
        <taxon>Viridiplantae</taxon>
        <taxon>Streptophyta</taxon>
        <taxon>Embryophyta</taxon>
        <taxon>Tracheophyta</taxon>
        <taxon>Spermatophyta</taxon>
        <taxon>Magnoliopsida</taxon>
        <taxon>Liliopsida</taxon>
        <taxon>Poales</taxon>
        <taxon>Poaceae</taxon>
        <taxon>PACMAD clade</taxon>
        <taxon>Chloridoideae</taxon>
        <taxon>Cynodonteae</taxon>
        <taxon>Eleusininae</taxon>
        <taxon>Eleusine</taxon>
    </lineage>
</organism>
<evidence type="ECO:0000256" key="1">
    <source>
        <dbReference type="SAM" id="SignalP"/>
    </source>
</evidence>
<accession>A0A6G8MUV5</accession>
<proteinExistence type="evidence at transcript level"/>
<sequence>MASHTTKILVALVALLALSTIAANAASCPQSFMPMTGIDVISPCMQSCMMRQSSFTMGGSLSPVGIMDPMDLCMQSCMVQQAFTMGIMSPQCHCGVMCQTMMMQQQRMAMATPLLPYMCNTATMSMLPTYCQQLFPRCSF</sequence>
<reference evidence="2" key="1">
    <citation type="submission" date="2019-07" db="EMBL/GenBank/DDBJ databases">
        <authorList>
            <person name="Tiwari A."/>
            <person name="Gaur V.S."/>
            <person name="Sood S."/>
            <person name="Taj G."/>
            <person name="Pandey D."/>
            <person name="Jain P.A."/>
            <person name="Ramteke P.W."/>
            <person name="Kumar A."/>
        </authorList>
    </citation>
    <scope>NUCLEOTIDE SEQUENCE</scope>
</reference>
<dbReference type="AlphaFoldDB" id="A0A6G8MUV5"/>
<name>A0A6G8MUV5_ELECO</name>
<protein>
    <submittedName>
        <fullName evidence="2">10 kDa prolamin</fullName>
    </submittedName>
</protein>
<evidence type="ECO:0000313" key="2">
    <source>
        <dbReference type="EMBL" id="QIN53275.1"/>
    </source>
</evidence>
<keyword evidence="1" id="KW-0732">Signal</keyword>
<feature type="chain" id="PRO_5026288801" evidence="1">
    <location>
        <begin position="26"/>
        <end position="140"/>
    </location>
</feature>